<evidence type="ECO:0000313" key="6">
    <source>
        <dbReference type="Proteomes" id="UP000006038"/>
    </source>
</evidence>
<feature type="region of interest" description="Disordered" evidence="3">
    <location>
        <begin position="439"/>
        <end position="463"/>
    </location>
</feature>
<evidence type="ECO:0000313" key="5">
    <source>
        <dbReference type="EnsemblPlants" id="OB02G11960.1"/>
    </source>
</evidence>
<dbReference type="AlphaFoldDB" id="J3L979"/>
<accession>J3L979</accession>
<feature type="domain" description="K Homology" evidence="4">
    <location>
        <begin position="369"/>
        <end position="439"/>
    </location>
</feature>
<proteinExistence type="predicted"/>
<dbReference type="InterPro" id="IPR004088">
    <property type="entry name" value="KH_dom_type_1"/>
</dbReference>
<name>J3L979_ORYBR</name>
<dbReference type="OMA" id="REYLPWH"/>
<dbReference type="PANTHER" id="PTHR10288">
    <property type="entry name" value="KH DOMAIN CONTAINING RNA BINDING PROTEIN"/>
    <property type="match status" value="1"/>
</dbReference>
<dbReference type="STRING" id="4533.J3L979"/>
<keyword evidence="6" id="KW-1185">Reference proteome</keyword>
<dbReference type="Gene3D" id="3.30.1370.10">
    <property type="entry name" value="K Homology domain, type 1"/>
    <property type="match status" value="1"/>
</dbReference>
<evidence type="ECO:0000259" key="4">
    <source>
        <dbReference type="SMART" id="SM00322"/>
    </source>
</evidence>
<keyword evidence="1" id="KW-0677">Repeat</keyword>
<dbReference type="InterPro" id="IPR004087">
    <property type="entry name" value="KH_dom"/>
</dbReference>
<feature type="domain" description="K Homology" evidence="4">
    <location>
        <begin position="206"/>
        <end position="281"/>
    </location>
</feature>
<feature type="compositionally biased region" description="Acidic residues" evidence="3">
    <location>
        <begin position="73"/>
        <end position="83"/>
    </location>
</feature>
<dbReference type="Gene3D" id="3.30.310.210">
    <property type="match status" value="1"/>
</dbReference>
<dbReference type="SUPFAM" id="SSF54791">
    <property type="entry name" value="Eukaryotic type KH-domain (KH-domain type I)"/>
    <property type="match status" value="3"/>
</dbReference>
<dbReference type="HOGENOM" id="CLU_034604_2_0_1"/>
<dbReference type="EnsemblPlants" id="OB02G11960.1">
    <property type="protein sequence ID" value="OB02G11960.1"/>
    <property type="gene ID" value="OB02G11960"/>
</dbReference>
<evidence type="ECO:0000256" key="3">
    <source>
        <dbReference type="SAM" id="MobiDB-lite"/>
    </source>
</evidence>
<dbReference type="Pfam" id="PF00013">
    <property type="entry name" value="KH_1"/>
    <property type="match status" value="3"/>
</dbReference>
<evidence type="ECO:0000256" key="2">
    <source>
        <dbReference type="PROSITE-ProRule" id="PRU00117"/>
    </source>
</evidence>
<dbReference type="Proteomes" id="UP000006038">
    <property type="component" value="Unassembled WGS sequence"/>
</dbReference>
<reference evidence="5" key="1">
    <citation type="submission" date="2013-04" db="UniProtKB">
        <authorList>
            <consortium name="EnsemblPlants"/>
        </authorList>
    </citation>
    <scope>IDENTIFICATION</scope>
</reference>
<evidence type="ECO:0000256" key="1">
    <source>
        <dbReference type="ARBA" id="ARBA00022737"/>
    </source>
</evidence>
<dbReference type="GO" id="GO:0003723">
    <property type="term" value="F:RNA binding"/>
    <property type="evidence" value="ECO:0007669"/>
    <property type="project" value="UniProtKB-UniRule"/>
</dbReference>
<sequence>MADPDEVAADAELEVEEEEEEEEPEEVEWLSSDSEPEHPALKQWTPSSLESEPEPEQHPSPPPATSASAGKVEEEDEVEEGEVEVGKPFRWPGWPGASVFRLVVATDKVGGLIGRRGDTIKRLCEETRARVRVLEAAAAAATNRIVDSDSNDFVAKVTFEMVLISATEESQADLPPAMDAAIKIFMHINDIEKINGDDSISGSAPDKCYARLLVPSAQATYLIGKQGVRIKSIQEITGATIKIIDKDELLSYDVVDERIVAIRGAPSKVLHALKSVLGVLRKFLVDHGVLHLFERKNQAVGEEHDNSKENQVNQVASDYRLPGNKELLLSDRQTPPSPKVSRYLLYGRDPSVCDPYLSDPSHQSNTAIQQITQTMQIPLPLAEDIIGARGQNIAFIRSVSGAVVDLEENRDYPNEVLVLIKGSSSQVQTAHQLVEEILSGNREPPPGSSDSRPDAGPKFLISGHANPANWDHLPSYRGHQPYIVRYGSSSLPRFREYRL</sequence>
<organism evidence="5">
    <name type="scientific">Oryza brachyantha</name>
    <name type="common">malo sina</name>
    <dbReference type="NCBI Taxonomy" id="4533"/>
    <lineage>
        <taxon>Eukaryota</taxon>
        <taxon>Viridiplantae</taxon>
        <taxon>Streptophyta</taxon>
        <taxon>Embryophyta</taxon>
        <taxon>Tracheophyta</taxon>
        <taxon>Spermatophyta</taxon>
        <taxon>Magnoliopsida</taxon>
        <taxon>Liliopsida</taxon>
        <taxon>Poales</taxon>
        <taxon>Poaceae</taxon>
        <taxon>BOP clade</taxon>
        <taxon>Oryzoideae</taxon>
        <taxon>Oryzeae</taxon>
        <taxon>Oryzinae</taxon>
        <taxon>Oryza</taxon>
    </lineage>
</organism>
<feature type="compositionally biased region" description="Acidic residues" evidence="3">
    <location>
        <begin position="1"/>
        <end position="28"/>
    </location>
</feature>
<protein>
    <recommendedName>
        <fullName evidence="4">K Homology domain-containing protein</fullName>
    </recommendedName>
</protein>
<feature type="domain" description="K Homology" evidence="4">
    <location>
        <begin position="96"/>
        <end position="167"/>
    </location>
</feature>
<dbReference type="eggNOG" id="KOG2190">
    <property type="taxonomic scope" value="Eukaryota"/>
</dbReference>
<feature type="region of interest" description="Disordered" evidence="3">
    <location>
        <begin position="1"/>
        <end position="89"/>
    </location>
</feature>
<dbReference type="Gramene" id="OB02G11960.1">
    <property type="protein sequence ID" value="OB02G11960.1"/>
    <property type="gene ID" value="OB02G11960"/>
</dbReference>
<dbReference type="SMART" id="SM00322">
    <property type="entry name" value="KH"/>
    <property type="match status" value="3"/>
</dbReference>
<keyword evidence="2" id="KW-0694">RNA-binding</keyword>
<dbReference type="PROSITE" id="PS50084">
    <property type="entry name" value="KH_TYPE_1"/>
    <property type="match status" value="3"/>
</dbReference>
<dbReference type="InterPro" id="IPR036612">
    <property type="entry name" value="KH_dom_type_1_sf"/>
</dbReference>